<evidence type="ECO:0000256" key="2">
    <source>
        <dbReference type="ARBA" id="ARBA00023125"/>
    </source>
</evidence>
<dbReference type="Gene3D" id="4.10.520.10">
    <property type="entry name" value="IHF-like DNA-binding proteins"/>
    <property type="match status" value="1"/>
</dbReference>
<reference evidence="4" key="1">
    <citation type="submission" date="2021-04" db="EMBL/GenBank/DDBJ databases">
        <title>Draft genome sequence of StrPh-CL8, a phytoplasma strain causing strawberry phyllody in Chile.</title>
        <authorList>
            <person name="Cui W."/>
            <person name="Zamorano A."/>
            <person name="Fiore N."/>
        </authorList>
    </citation>
    <scope>NUCLEOTIDE SEQUENCE [LARGE SCALE GENOMIC DNA]</scope>
    <source>
        <strain evidence="4">StrPh-Cl</strain>
    </source>
</reference>
<keyword evidence="1" id="KW-0226">DNA condensation</keyword>
<dbReference type="InterPro" id="IPR020816">
    <property type="entry name" value="Histone-like_DNA-bd_CS"/>
</dbReference>
<dbReference type="Pfam" id="PF00216">
    <property type="entry name" value="Bac_DNA_binding"/>
    <property type="match status" value="1"/>
</dbReference>
<evidence type="ECO:0000256" key="1">
    <source>
        <dbReference type="ARBA" id="ARBA00023067"/>
    </source>
</evidence>
<keyword evidence="2 4" id="KW-0238">DNA-binding</keyword>
<comment type="caution">
    <text evidence="4">The sequence shown here is derived from an EMBL/GenBank/DDBJ whole genome shotgun (WGS) entry which is preliminary data.</text>
</comment>
<accession>A0ABS5K362</accession>
<dbReference type="RefSeq" id="WP_212331218.1">
    <property type="nucleotide sequence ID" value="NZ_JAGVRH010000003.1"/>
</dbReference>
<sequence>MSKLEFLKKLAEKNGISQKDADKLLTSFVDVIAESMKSFEEEEKVTLTGFGTFEVKSRSARQGKNPRTGKPIDIPAKKVPVFKFSKIFKDIFIS</sequence>
<dbReference type="PANTHER" id="PTHR33175:SF3">
    <property type="entry name" value="DNA-BINDING PROTEIN HU-BETA"/>
    <property type="match status" value="1"/>
</dbReference>
<dbReference type="GO" id="GO:0003677">
    <property type="term" value="F:DNA binding"/>
    <property type="evidence" value="ECO:0007669"/>
    <property type="project" value="UniProtKB-KW"/>
</dbReference>
<keyword evidence="5" id="KW-1185">Reference proteome</keyword>
<evidence type="ECO:0000256" key="3">
    <source>
        <dbReference type="RuleBase" id="RU003939"/>
    </source>
</evidence>
<dbReference type="Proteomes" id="UP000811481">
    <property type="component" value="Unassembled WGS sequence"/>
</dbReference>
<dbReference type="PANTHER" id="PTHR33175">
    <property type="entry name" value="DNA-BINDING PROTEIN HU"/>
    <property type="match status" value="1"/>
</dbReference>
<evidence type="ECO:0000313" key="5">
    <source>
        <dbReference type="Proteomes" id="UP000811481"/>
    </source>
</evidence>
<comment type="similarity">
    <text evidence="3">Belongs to the bacterial histone-like protein family.</text>
</comment>
<dbReference type="InterPro" id="IPR010992">
    <property type="entry name" value="IHF-like_DNA-bd_dom_sf"/>
</dbReference>
<protein>
    <submittedName>
        <fullName evidence="4">HU family DNA-binding protein</fullName>
    </submittedName>
</protein>
<dbReference type="CDD" id="cd13831">
    <property type="entry name" value="HU"/>
    <property type="match status" value="1"/>
</dbReference>
<dbReference type="EMBL" id="JAGVRH010000003">
    <property type="protein sequence ID" value="MBS2126340.1"/>
    <property type="molecule type" value="Genomic_DNA"/>
</dbReference>
<proteinExistence type="inferred from homology"/>
<dbReference type="SMART" id="SM00411">
    <property type="entry name" value="BHL"/>
    <property type="match status" value="1"/>
</dbReference>
<dbReference type="InterPro" id="IPR000119">
    <property type="entry name" value="Hist_DNA-bd"/>
</dbReference>
<dbReference type="SUPFAM" id="SSF47729">
    <property type="entry name" value="IHF-like DNA-binding proteins"/>
    <property type="match status" value="1"/>
</dbReference>
<gene>
    <name evidence="4" type="ORF">J8J04_01310</name>
</gene>
<dbReference type="PROSITE" id="PS00045">
    <property type="entry name" value="HISTONE_LIKE"/>
    <property type="match status" value="1"/>
</dbReference>
<dbReference type="PRINTS" id="PR01727">
    <property type="entry name" value="DNABINDINGHU"/>
</dbReference>
<organism evidence="4 5">
    <name type="scientific">'Fragaria x ananassa' phyllody phytoplasma</name>
    <dbReference type="NCBI Taxonomy" id="2358428"/>
    <lineage>
        <taxon>Bacteria</taxon>
        <taxon>Bacillati</taxon>
        <taxon>Mycoplasmatota</taxon>
        <taxon>Mollicutes</taxon>
        <taxon>Acholeplasmatales</taxon>
        <taxon>Acholeplasmataceae</taxon>
        <taxon>Candidatus Phytoplasma</taxon>
        <taxon>16SrXIII (Mexican periwinkle virescence group)</taxon>
    </lineage>
</organism>
<evidence type="ECO:0000313" key="4">
    <source>
        <dbReference type="EMBL" id="MBS2126340.1"/>
    </source>
</evidence>
<name>A0ABS5K362_9MOLU</name>